<dbReference type="GO" id="GO:0005886">
    <property type="term" value="C:plasma membrane"/>
    <property type="evidence" value="ECO:0007669"/>
    <property type="project" value="TreeGrafter"/>
</dbReference>
<dbReference type="EMBL" id="MTHB01000109">
    <property type="protein sequence ID" value="OXC77253.1"/>
    <property type="molecule type" value="Genomic_DNA"/>
</dbReference>
<dbReference type="Gene3D" id="3.50.50.60">
    <property type="entry name" value="FAD/NAD(P)-binding domain"/>
    <property type="match status" value="2"/>
</dbReference>
<dbReference type="PANTHER" id="PTHR13847">
    <property type="entry name" value="SARCOSINE DEHYDROGENASE-RELATED"/>
    <property type="match status" value="1"/>
</dbReference>
<dbReference type="GO" id="GO:0005737">
    <property type="term" value="C:cytoplasm"/>
    <property type="evidence" value="ECO:0007669"/>
    <property type="project" value="TreeGrafter"/>
</dbReference>
<accession>A0A226X1M0</accession>
<evidence type="ECO:0000313" key="5">
    <source>
        <dbReference type="Proteomes" id="UP000214720"/>
    </source>
</evidence>
<protein>
    <submittedName>
        <fullName evidence="4">D-amino acid dehydrogenase small subunit</fullName>
    </submittedName>
</protein>
<proteinExistence type="inferred from homology"/>
<dbReference type="Gene3D" id="3.30.9.10">
    <property type="entry name" value="D-Amino Acid Oxidase, subunit A, domain 2"/>
    <property type="match status" value="1"/>
</dbReference>
<organism evidence="4 5">
    <name type="scientific">Caballeronia sordidicola</name>
    <name type="common">Burkholderia sordidicola</name>
    <dbReference type="NCBI Taxonomy" id="196367"/>
    <lineage>
        <taxon>Bacteria</taxon>
        <taxon>Pseudomonadati</taxon>
        <taxon>Pseudomonadota</taxon>
        <taxon>Betaproteobacteria</taxon>
        <taxon>Burkholderiales</taxon>
        <taxon>Burkholderiaceae</taxon>
        <taxon>Caballeronia</taxon>
    </lineage>
</organism>
<dbReference type="SUPFAM" id="SSF51905">
    <property type="entry name" value="FAD/NAD(P)-binding domain"/>
    <property type="match status" value="1"/>
</dbReference>
<dbReference type="InterPro" id="IPR006076">
    <property type="entry name" value="FAD-dep_OxRdtase"/>
</dbReference>
<dbReference type="PANTHER" id="PTHR13847:SF280">
    <property type="entry name" value="D-AMINO ACID DEHYDROGENASE"/>
    <property type="match status" value="1"/>
</dbReference>
<dbReference type="SUPFAM" id="SSF54373">
    <property type="entry name" value="FAD-linked reductases, C-terminal domain"/>
    <property type="match status" value="1"/>
</dbReference>
<evidence type="ECO:0000256" key="2">
    <source>
        <dbReference type="ARBA" id="ARBA00023002"/>
    </source>
</evidence>
<dbReference type="OrthoDB" id="18526at2"/>
<feature type="domain" description="FAD dependent oxidoreductase" evidence="3">
    <location>
        <begin position="3"/>
        <end position="401"/>
    </location>
</feature>
<dbReference type="Proteomes" id="UP000214720">
    <property type="component" value="Unassembled WGS sequence"/>
</dbReference>
<comment type="similarity">
    <text evidence="1">Belongs to the DadA oxidoreductase family.</text>
</comment>
<reference evidence="5" key="1">
    <citation type="submission" date="2017-01" db="EMBL/GenBank/DDBJ databases">
        <title>Genome Analysis of Deinococcus marmoris KOPRI26562.</title>
        <authorList>
            <person name="Kim J.H."/>
            <person name="Oh H.-M."/>
        </authorList>
    </citation>
    <scope>NUCLEOTIDE SEQUENCE [LARGE SCALE GENOMIC DNA]</scope>
    <source>
        <strain evidence="5">PAMC 26633</strain>
    </source>
</reference>
<keyword evidence="2" id="KW-0560">Oxidoreductase</keyword>
<dbReference type="eggNOG" id="COG0665">
    <property type="taxonomic scope" value="Bacteria"/>
</dbReference>
<gene>
    <name evidence="4" type="ORF">BSU04_17115</name>
</gene>
<dbReference type="NCBIfam" id="NF001933">
    <property type="entry name" value="PRK00711.1"/>
    <property type="match status" value="1"/>
</dbReference>
<evidence type="ECO:0000256" key="1">
    <source>
        <dbReference type="ARBA" id="ARBA00009410"/>
    </source>
</evidence>
<evidence type="ECO:0000259" key="3">
    <source>
        <dbReference type="Pfam" id="PF01266"/>
    </source>
</evidence>
<dbReference type="GO" id="GO:0008718">
    <property type="term" value="F:D-amino-acid dehydrogenase activity"/>
    <property type="evidence" value="ECO:0007669"/>
    <property type="project" value="TreeGrafter"/>
</dbReference>
<dbReference type="RefSeq" id="WP_089161556.1">
    <property type="nucleotide sequence ID" value="NZ_MTHB01000109.1"/>
</dbReference>
<sequence>MHVLVLGAGVTGLATAWYLQEDGHTVTVVERNEDVALESSFANGGQLSYSYVAPLAGPGVLSKLPSWLLRGDSPIRFRPRLDPDQWRWLAQFVCACTQRKSELSTRRLLALSFLSRDLMQQLQASEPALHFSHSNAGKLVVHRKRASFDAALRLLDYQRSLGCEQQALDTRECVQKEPALAHLAGQLQGGIFTPGEDSGDCYQFCVEMSRLLRARGVEFRLGTKVTALRRAHGGARRVEAVANDRVIDADQIVLAAGAASASLLKPLAVRVPLYPLKGYSLTTQVDPGGHAPHISITDFERKIVYARLGDRLRIAGMADITGRRADVDPARVATLRAESAAAFPDAGNFDEATIWCGLRPATPHSTPIIDSTQYENLWLNLGQGALGFTLALASGRSIADLIAKRRPAVPLDGFTL</sequence>
<dbReference type="AlphaFoldDB" id="A0A226X1M0"/>
<comment type="caution">
    <text evidence="4">The sequence shown here is derived from an EMBL/GenBank/DDBJ whole genome shotgun (WGS) entry which is preliminary data.</text>
</comment>
<evidence type="ECO:0000313" key="4">
    <source>
        <dbReference type="EMBL" id="OXC77253.1"/>
    </source>
</evidence>
<dbReference type="Pfam" id="PF01266">
    <property type="entry name" value="DAO"/>
    <property type="match status" value="1"/>
</dbReference>
<name>A0A226X1M0_CABSO</name>
<dbReference type="GO" id="GO:0055130">
    <property type="term" value="P:D-alanine catabolic process"/>
    <property type="evidence" value="ECO:0007669"/>
    <property type="project" value="TreeGrafter"/>
</dbReference>
<dbReference type="InterPro" id="IPR036188">
    <property type="entry name" value="FAD/NAD-bd_sf"/>
</dbReference>